<organism evidence="2 3">
    <name type="scientific">Kibdelosporangium philippinense</name>
    <dbReference type="NCBI Taxonomy" id="211113"/>
    <lineage>
        <taxon>Bacteria</taxon>
        <taxon>Bacillati</taxon>
        <taxon>Actinomycetota</taxon>
        <taxon>Actinomycetes</taxon>
        <taxon>Pseudonocardiales</taxon>
        <taxon>Pseudonocardiaceae</taxon>
        <taxon>Kibdelosporangium</taxon>
    </lineage>
</organism>
<dbReference type="Proteomes" id="UP001521150">
    <property type="component" value="Unassembled WGS sequence"/>
</dbReference>
<dbReference type="InterPro" id="IPR039261">
    <property type="entry name" value="FNR_nucleotide-bd"/>
</dbReference>
<feature type="domain" description="SIP-like Rossmann fold" evidence="1">
    <location>
        <begin position="19"/>
        <end position="135"/>
    </location>
</feature>
<evidence type="ECO:0000313" key="2">
    <source>
        <dbReference type="EMBL" id="MCE7010379.1"/>
    </source>
</evidence>
<dbReference type="CDD" id="cd06193">
    <property type="entry name" value="siderophore_interacting"/>
    <property type="match status" value="1"/>
</dbReference>
<evidence type="ECO:0000259" key="1">
    <source>
        <dbReference type="Pfam" id="PF04954"/>
    </source>
</evidence>
<sequence>MIRAMVARTARTSENFVTVTVTGDESAMPAVLAILDNAPDTLHADVYLEVPHSDDFRELSTPPNVKVHWLARNGSGDIPGRLALETVKSATLPDELDYTWVAGESGLATGVRRFLVQERKIPKSTVTFLGYWRHGKASPRQELGLHLSAFTAAAPKTGSAVSNDPSGLVVSLTAA</sequence>
<gene>
    <name evidence="2" type="ORF">LWC34_47385</name>
</gene>
<dbReference type="PANTHER" id="PTHR30157:SF0">
    <property type="entry name" value="NADPH-DEPENDENT FERRIC-CHELATE REDUCTASE"/>
    <property type="match status" value="1"/>
</dbReference>
<keyword evidence="3" id="KW-1185">Reference proteome</keyword>
<dbReference type="PANTHER" id="PTHR30157">
    <property type="entry name" value="FERRIC REDUCTASE, NADPH-DEPENDENT"/>
    <property type="match status" value="1"/>
</dbReference>
<name>A0ABS8ZRN5_9PSEU</name>
<reference evidence="2 3" key="1">
    <citation type="submission" date="2021-12" db="EMBL/GenBank/DDBJ databases">
        <title>Genome sequence of Kibdelosporangium philippinense ATCC 49844.</title>
        <authorList>
            <person name="Fedorov E.A."/>
            <person name="Omeragic M."/>
            <person name="Shalygina K.F."/>
            <person name="Maclea K.S."/>
        </authorList>
    </citation>
    <scope>NUCLEOTIDE SEQUENCE [LARGE SCALE GENOMIC DNA]</scope>
    <source>
        <strain evidence="2 3">ATCC 49844</strain>
    </source>
</reference>
<comment type="caution">
    <text evidence="2">The sequence shown here is derived from an EMBL/GenBank/DDBJ whole genome shotgun (WGS) entry which is preliminary data.</text>
</comment>
<dbReference type="InterPro" id="IPR039374">
    <property type="entry name" value="SIP_fam"/>
</dbReference>
<evidence type="ECO:0000313" key="3">
    <source>
        <dbReference type="Proteomes" id="UP001521150"/>
    </source>
</evidence>
<dbReference type="RefSeq" id="WP_233732079.1">
    <property type="nucleotide sequence ID" value="NZ_JAJVCN010000004.1"/>
</dbReference>
<proteinExistence type="predicted"/>
<protein>
    <submittedName>
        <fullName evidence="2">Siderophore-interacting protein</fullName>
    </submittedName>
</protein>
<dbReference type="Gene3D" id="3.40.50.80">
    <property type="entry name" value="Nucleotide-binding domain of ferredoxin-NADP reductase (FNR) module"/>
    <property type="match status" value="1"/>
</dbReference>
<dbReference type="EMBL" id="JAJVCN010000004">
    <property type="protein sequence ID" value="MCE7010379.1"/>
    <property type="molecule type" value="Genomic_DNA"/>
</dbReference>
<dbReference type="Pfam" id="PF04954">
    <property type="entry name" value="SIP"/>
    <property type="match status" value="1"/>
</dbReference>
<accession>A0ABS8ZRN5</accession>
<dbReference type="InterPro" id="IPR007037">
    <property type="entry name" value="SIP_rossman_dom"/>
</dbReference>